<evidence type="ECO:0000313" key="4">
    <source>
        <dbReference type="Proteomes" id="UP000611500"/>
    </source>
</evidence>
<protein>
    <submittedName>
        <fullName evidence="3">Sporulation protein</fullName>
    </submittedName>
</protein>
<dbReference type="InterPro" id="IPR036680">
    <property type="entry name" value="SPOR-like_sf"/>
</dbReference>
<dbReference type="Proteomes" id="UP000611500">
    <property type="component" value="Unassembled WGS sequence"/>
</dbReference>
<proteinExistence type="predicted"/>
<dbReference type="Pfam" id="PF05036">
    <property type="entry name" value="SPOR"/>
    <property type="match status" value="1"/>
</dbReference>
<evidence type="ECO:0000256" key="1">
    <source>
        <dbReference type="SAM" id="Phobius"/>
    </source>
</evidence>
<organism evidence="3 4">
    <name type="scientific">Pseudodonghicola xiamenensis</name>
    <dbReference type="NCBI Taxonomy" id="337702"/>
    <lineage>
        <taxon>Bacteria</taxon>
        <taxon>Pseudomonadati</taxon>
        <taxon>Pseudomonadota</taxon>
        <taxon>Alphaproteobacteria</taxon>
        <taxon>Rhodobacterales</taxon>
        <taxon>Paracoccaceae</taxon>
        <taxon>Pseudodonghicola</taxon>
    </lineage>
</organism>
<feature type="domain" description="SPOR" evidence="2">
    <location>
        <begin position="253"/>
        <end position="338"/>
    </location>
</feature>
<accession>A0A8J3H314</accession>
<reference evidence="3" key="1">
    <citation type="journal article" date="2014" name="Int. J. Syst. Evol. Microbiol.">
        <title>Complete genome sequence of Corynebacterium casei LMG S-19264T (=DSM 44701T), isolated from a smear-ripened cheese.</title>
        <authorList>
            <consortium name="US DOE Joint Genome Institute (JGI-PGF)"/>
            <person name="Walter F."/>
            <person name="Albersmeier A."/>
            <person name="Kalinowski J."/>
            <person name="Ruckert C."/>
        </authorList>
    </citation>
    <scope>NUCLEOTIDE SEQUENCE</scope>
    <source>
        <strain evidence="3">CGMCC 1.7081</strain>
    </source>
</reference>
<reference evidence="3" key="2">
    <citation type="submission" date="2020-09" db="EMBL/GenBank/DDBJ databases">
        <authorList>
            <person name="Sun Q."/>
            <person name="Zhou Y."/>
        </authorList>
    </citation>
    <scope>NUCLEOTIDE SEQUENCE</scope>
    <source>
        <strain evidence="3">CGMCC 1.7081</strain>
    </source>
</reference>
<keyword evidence="1" id="KW-0812">Transmembrane</keyword>
<dbReference type="Gene3D" id="3.30.70.1070">
    <property type="entry name" value="Sporulation related repeat"/>
    <property type="match status" value="1"/>
</dbReference>
<dbReference type="EMBL" id="BNAP01000001">
    <property type="protein sequence ID" value="GHG80057.1"/>
    <property type="molecule type" value="Genomic_DNA"/>
</dbReference>
<dbReference type="AlphaFoldDB" id="A0A8J3H314"/>
<keyword evidence="1" id="KW-0472">Membrane</keyword>
<evidence type="ECO:0000259" key="2">
    <source>
        <dbReference type="PROSITE" id="PS51724"/>
    </source>
</evidence>
<evidence type="ECO:0000313" key="3">
    <source>
        <dbReference type="EMBL" id="GHG80057.1"/>
    </source>
</evidence>
<dbReference type="GO" id="GO:0042834">
    <property type="term" value="F:peptidoglycan binding"/>
    <property type="evidence" value="ECO:0007669"/>
    <property type="project" value="InterPro"/>
</dbReference>
<name>A0A8J3H314_9RHOB</name>
<dbReference type="RefSeq" id="WP_028092040.1">
    <property type="nucleotide sequence ID" value="NZ_BNAP01000001.1"/>
</dbReference>
<sequence>MADNEYTYGVYGEELYAEDYAPQEGANLAPAREGRGFSRVVNIAGAVASLALVVGVGVWGYKLMVRDVSGVPVVRALAGPMRVSPEDPGGQPADHMGLAVNEIAAGQGASEELPERLTLAPRPVHLSDEDTPMTGEEETVVAASADAQAVEKFRDGSIDALVRQLTDGVDPLDGGEDADETMAMGEETADDRIGAELAGLDPELLNAPGIKVSPRPMERPLRLASARADVAEALETAQNVMASSGAAEIEASSLSAGTRLAQLGAYDSPEIAREEWEKLFGRFGDYMDGKKRVIQKASSGGRTFYRLRAMGFDDLSDARRFCSALVAENADCIPVTVR</sequence>
<keyword evidence="1" id="KW-1133">Transmembrane helix</keyword>
<feature type="transmembrane region" description="Helical" evidence="1">
    <location>
        <begin position="40"/>
        <end position="61"/>
    </location>
</feature>
<gene>
    <name evidence="3" type="ORF">GCM10010961_02800</name>
</gene>
<comment type="caution">
    <text evidence="3">The sequence shown here is derived from an EMBL/GenBank/DDBJ whole genome shotgun (WGS) entry which is preliminary data.</text>
</comment>
<keyword evidence="4" id="KW-1185">Reference proteome</keyword>
<dbReference type="PROSITE" id="PS51724">
    <property type="entry name" value="SPOR"/>
    <property type="match status" value="1"/>
</dbReference>
<dbReference type="InterPro" id="IPR007730">
    <property type="entry name" value="SPOR-like_dom"/>
</dbReference>